<protein>
    <submittedName>
        <fullName evidence="1">Uncharacterized protein</fullName>
    </submittedName>
</protein>
<dbReference type="InParanoid" id="A0A7J8FTL6"/>
<accession>A0A7J8FTL6</accession>
<dbReference type="Gene3D" id="3.40.50.10490">
    <property type="entry name" value="Glucose-6-phosphate isomerase like protein, domain 1"/>
    <property type="match status" value="1"/>
</dbReference>
<gene>
    <name evidence="1" type="ORF">HJG59_008366</name>
</gene>
<proteinExistence type="predicted"/>
<keyword evidence="2" id="KW-1185">Reference proteome</keyword>
<dbReference type="AlphaFoldDB" id="A0A7J8FTL6"/>
<reference evidence="1 2" key="1">
    <citation type="journal article" date="2020" name="Nature">
        <title>Six reference-quality genomes reveal evolution of bat adaptations.</title>
        <authorList>
            <person name="Jebb D."/>
            <person name="Huang Z."/>
            <person name="Pippel M."/>
            <person name="Hughes G.M."/>
            <person name="Lavrichenko K."/>
            <person name="Devanna P."/>
            <person name="Winkler S."/>
            <person name="Jermiin L.S."/>
            <person name="Skirmuntt E.C."/>
            <person name="Katzourakis A."/>
            <person name="Burkitt-Gray L."/>
            <person name="Ray D.A."/>
            <person name="Sullivan K.A.M."/>
            <person name="Roscito J.G."/>
            <person name="Kirilenko B.M."/>
            <person name="Davalos L.M."/>
            <person name="Corthals A.P."/>
            <person name="Power M.L."/>
            <person name="Jones G."/>
            <person name="Ransome R.D."/>
            <person name="Dechmann D.K.N."/>
            <person name="Locatelli A.G."/>
            <person name="Puechmaille S.J."/>
            <person name="Fedrigo O."/>
            <person name="Jarvis E.D."/>
            <person name="Hiller M."/>
            <person name="Vernes S.C."/>
            <person name="Myers E.W."/>
            <person name="Teeling E.C."/>
        </authorList>
    </citation>
    <scope>NUCLEOTIDE SEQUENCE [LARGE SCALE GENOMIC DNA]</scope>
    <source>
        <strain evidence="1">MMolMol1</strain>
        <tissue evidence="1">Muscle</tissue>
    </source>
</reference>
<evidence type="ECO:0000313" key="2">
    <source>
        <dbReference type="Proteomes" id="UP000550707"/>
    </source>
</evidence>
<dbReference type="Proteomes" id="UP000550707">
    <property type="component" value="Unassembled WGS sequence"/>
</dbReference>
<evidence type="ECO:0000313" key="1">
    <source>
        <dbReference type="EMBL" id="KAF6450492.1"/>
    </source>
</evidence>
<comment type="caution">
    <text evidence="1">The sequence shown here is derived from an EMBL/GenBank/DDBJ whole genome shotgun (WGS) entry which is preliminary data.</text>
</comment>
<sequence>MCHFLQEHWPASRAEVCCCPRSYSCCCILTPGTFANQGQAASGSRHFWGLLIPGLSTSLSQRRLCSPDYHCSVSHRLSSAPCGHRHPCNHKGARSVGLTRWVLAWEVLRMLAPSPVNTMGGHACSLLLRRS</sequence>
<name>A0A7J8FTL6_MOLMO</name>
<dbReference type="EMBL" id="JACASF010000011">
    <property type="protein sequence ID" value="KAF6450492.1"/>
    <property type="molecule type" value="Genomic_DNA"/>
</dbReference>
<organism evidence="1 2">
    <name type="scientific">Molossus molossus</name>
    <name type="common">Pallas' mastiff bat</name>
    <name type="synonym">Vespertilio molossus</name>
    <dbReference type="NCBI Taxonomy" id="27622"/>
    <lineage>
        <taxon>Eukaryota</taxon>
        <taxon>Metazoa</taxon>
        <taxon>Chordata</taxon>
        <taxon>Craniata</taxon>
        <taxon>Vertebrata</taxon>
        <taxon>Euteleostomi</taxon>
        <taxon>Mammalia</taxon>
        <taxon>Eutheria</taxon>
        <taxon>Laurasiatheria</taxon>
        <taxon>Chiroptera</taxon>
        <taxon>Yangochiroptera</taxon>
        <taxon>Molossidae</taxon>
        <taxon>Molossus</taxon>
    </lineage>
</organism>